<gene>
    <name evidence="12" type="primary">gacJJ</name>
    <name evidence="12" type="ORF">DFA_07843</name>
</gene>
<organism evidence="12 13">
    <name type="scientific">Cavenderia fasciculata</name>
    <name type="common">Slime mold</name>
    <name type="synonym">Dictyostelium fasciculatum</name>
    <dbReference type="NCBI Taxonomy" id="261658"/>
    <lineage>
        <taxon>Eukaryota</taxon>
        <taxon>Amoebozoa</taxon>
        <taxon>Evosea</taxon>
        <taxon>Eumycetozoa</taxon>
        <taxon>Dictyostelia</taxon>
        <taxon>Acytosteliales</taxon>
        <taxon>Cavenderiaceae</taxon>
        <taxon>Cavenderia</taxon>
    </lineage>
</organism>
<feature type="coiled-coil region" evidence="7">
    <location>
        <begin position="1032"/>
        <end position="1059"/>
    </location>
</feature>
<dbReference type="PROSITE" id="PS50003">
    <property type="entry name" value="PH_DOMAIN"/>
    <property type="match status" value="1"/>
</dbReference>
<dbReference type="SUPFAM" id="SSF50044">
    <property type="entry name" value="SH3-domain"/>
    <property type="match status" value="1"/>
</dbReference>
<dbReference type="Gene3D" id="2.30.29.30">
    <property type="entry name" value="Pleckstrin-homology domain (PH domain)/Phosphotyrosine-binding domain (PTB)"/>
    <property type="match status" value="1"/>
</dbReference>
<dbReference type="GO" id="GO:0005096">
    <property type="term" value="F:GTPase activator activity"/>
    <property type="evidence" value="ECO:0007669"/>
    <property type="project" value="UniProtKB-KW"/>
</dbReference>
<comment type="function">
    <text evidence="5">Rho GTPase-activating protein involved in the signal transduction pathway.</text>
</comment>
<accession>F4Q3P7</accession>
<feature type="domain" description="Rho-GAP" evidence="11">
    <location>
        <begin position="640"/>
        <end position="831"/>
    </location>
</feature>
<evidence type="ECO:0000256" key="5">
    <source>
        <dbReference type="ARBA" id="ARBA00037092"/>
    </source>
</evidence>
<dbReference type="EMBL" id="GL883021">
    <property type="protein sequence ID" value="EGG16863.1"/>
    <property type="molecule type" value="Genomic_DNA"/>
</dbReference>
<dbReference type="PANTHER" id="PTHR23176:SF129">
    <property type="entry name" value="RHO GTPASE ACTIVATING PROTEIN AT 16F, ISOFORM E-RELATED"/>
    <property type="match status" value="1"/>
</dbReference>
<dbReference type="CDD" id="cd00159">
    <property type="entry name" value="RhoGAP"/>
    <property type="match status" value="1"/>
</dbReference>
<dbReference type="OMA" id="GWWTGEY"/>
<dbReference type="InterPro" id="IPR023214">
    <property type="entry name" value="HAD_sf"/>
</dbReference>
<evidence type="ECO:0000256" key="4">
    <source>
        <dbReference type="ARBA" id="ARBA00022490"/>
    </source>
</evidence>
<dbReference type="GO" id="GO:0005737">
    <property type="term" value="C:cytoplasm"/>
    <property type="evidence" value="ECO:0007669"/>
    <property type="project" value="UniProtKB-SubCell"/>
</dbReference>
<dbReference type="SMART" id="SM00233">
    <property type="entry name" value="PH"/>
    <property type="match status" value="1"/>
</dbReference>
<feature type="compositionally biased region" description="Low complexity" evidence="8">
    <location>
        <begin position="310"/>
        <end position="338"/>
    </location>
</feature>
<keyword evidence="2 6" id="KW-0728">SH3 domain</keyword>
<evidence type="ECO:0000256" key="1">
    <source>
        <dbReference type="ARBA" id="ARBA00004496"/>
    </source>
</evidence>
<dbReference type="SMART" id="SM00324">
    <property type="entry name" value="RhoGAP"/>
    <property type="match status" value="1"/>
</dbReference>
<dbReference type="KEGG" id="dfa:DFA_07843"/>
<keyword evidence="3" id="KW-0343">GTPase activation</keyword>
<dbReference type="PANTHER" id="PTHR23176">
    <property type="entry name" value="RHO/RAC/CDC GTPASE-ACTIVATING PROTEIN"/>
    <property type="match status" value="1"/>
</dbReference>
<dbReference type="SUPFAM" id="SSF56784">
    <property type="entry name" value="HAD-like"/>
    <property type="match status" value="1"/>
</dbReference>
<evidence type="ECO:0000256" key="3">
    <source>
        <dbReference type="ARBA" id="ARBA00022468"/>
    </source>
</evidence>
<evidence type="ECO:0000259" key="9">
    <source>
        <dbReference type="PROSITE" id="PS50002"/>
    </source>
</evidence>
<dbReference type="CDD" id="cd00174">
    <property type="entry name" value="SH3"/>
    <property type="match status" value="1"/>
</dbReference>
<dbReference type="Pfam" id="PF00018">
    <property type="entry name" value="SH3_1"/>
    <property type="match status" value="1"/>
</dbReference>
<feature type="coiled-coil region" evidence="7">
    <location>
        <begin position="927"/>
        <end position="961"/>
    </location>
</feature>
<evidence type="ECO:0000256" key="8">
    <source>
        <dbReference type="SAM" id="MobiDB-lite"/>
    </source>
</evidence>
<feature type="region of interest" description="Disordered" evidence="8">
    <location>
        <begin position="310"/>
        <end position="364"/>
    </location>
</feature>
<feature type="domain" description="SH3" evidence="9">
    <location>
        <begin position="838"/>
        <end position="901"/>
    </location>
</feature>
<evidence type="ECO:0000256" key="7">
    <source>
        <dbReference type="SAM" id="Coils"/>
    </source>
</evidence>
<dbReference type="SMART" id="SM00326">
    <property type="entry name" value="SH3"/>
    <property type="match status" value="1"/>
</dbReference>
<dbReference type="InterPro" id="IPR008936">
    <property type="entry name" value="Rho_GTPase_activation_prot"/>
</dbReference>
<reference evidence="13" key="1">
    <citation type="journal article" date="2011" name="Genome Res.">
        <title>Phylogeny-wide analysis of social amoeba genomes highlights ancient origins for complex intercellular communication.</title>
        <authorList>
            <person name="Heidel A.J."/>
            <person name="Lawal H.M."/>
            <person name="Felder M."/>
            <person name="Schilde C."/>
            <person name="Helps N.R."/>
            <person name="Tunggal B."/>
            <person name="Rivero F."/>
            <person name="John U."/>
            <person name="Schleicher M."/>
            <person name="Eichinger L."/>
            <person name="Platzer M."/>
            <person name="Noegel A.A."/>
            <person name="Schaap P."/>
            <person name="Gloeckner G."/>
        </authorList>
    </citation>
    <scope>NUCLEOTIDE SEQUENCE [LARGE SCALE GENOMIC DNA]</scope>
    <source>
        <strain evidence="13">SH3</strain>
    </source>
</reference>
<dbReference type="InterPro" id="IPR000198">
    <property type="entry name" value="RhoGAP_dom"/>
</dbReference>
<dbReference type="GeneID" id="14868911"/>
<dbReference type="AlphaFoldDB" id="F4Q3P7"/>
<dbReference type="RefSeq" id="XP_004355337.1">
    <property type="nucleotide sequence ID" value="XM_004355285.1"/>
</dbReference>
<comment type="subcellular location">
    <subcellularLocation>
        <location evidence="1">Cytoplasm</location>
    </subcellularLocation>
</comment>
<feature type="compositionally biased region" description="Polar residues" evidence="8">
    <location>
        <begin position="339"/>
        <end position="352"/>
    </location>
</feature>
<dbReference type="Gene3D" id="3.40.50.1000">
    <property type="entry name" value="HAD superfamily/HAD-like"/>
    <property type="match status" value="1"/>
</dbReference>
<evidence type="ECO:0000256" key="6">
    <source>
        <dbReference type="PROSITE-ProRule" id="PRU00192"/>
    </source>
</evidence>
<dbReference type="Gene3D" id="2.30.30.40">
    <property type="entry name" value="SH3 Domains"/>
    <property type="match status" value="1"/>
</dbReference>
<feature type="domain" description="PH" evidence="10">
    <location>
        <begin position="509"/>
        <end position="605"/>
    </location>
</feature>
<evidence type="ECO:0000259" key="10">
    <source>
        <dbReference type="PROSITE" id="PS50003"/>
    </source>
</evidence>
<keyword evidence="4" id="KW-0963">Cytoplasm</keyword>
<dbReference type="OrthoDB" id="79452at2759"/>
<dbReference type="PROSITE" id="PS50238">
    <property type="entry name" value="RHOGAP"/>
    <property type="match status" value="1"/>
</dbReference>
<dbReference type="InterPro" id="IPR001452">
    <property type="entry name" value="SH3_domain"/>
</dbReference>
<dbReference type="Pfam" id="PF00169">
    <property type="entry name" value="PH"/>
    <property type="match status" value="1"/>
</dbReference>
<dbReference type="SUPFAM" id="SSF50729">
    <property type="entry name" value="PH domain-like"/>
    <property type="match status" value="1"/>
</dbReference>
<evidence type="ECO:0000259" key="11">
    <source>
        <dbReference type="PROSITE" id="PS50238"/>
    </source>
</evidence>
<name>F4Q3P7_CACFS</name>
<keyword evidence="7" id="KW-0175">Coiled coil</keyword>
<dbReference type="InterPro" id="IPR050729">
    <property type="entry name" value="Rho-GAP"/>
</dbReference>
<dbReference type="InterPro" id="IPR011993">
    <property type="entry name" value="PH-like_dom_sf"/>
</dbReference>
<dbReference type="Pfam" id="PF00620">
    <property type="entry name" value="RhoGAP"/>
    <property type="match status" value="1"/>
</dbReference>
<dbReference type="GO" id="GO:0007165">
    <property type="term" value="P:signal transduction"/>
    <property type="evidence" value="ECO:0007669"/>
    <property type="project" value="InterPro"/>
</dbReference>
<dbReference type="InterPro" id="IPR036028">
    <property type="entry name" value="SH3-like_dom_sf"/>
</dbReference>
<dbReference type="SUPFAM" id="SSF48350">
    <property type="entry name" value="GTPase activation domain, GAP"/>
    <property type="match status" value="1"/>
</dbReference>
<dbReference type="Gene3D" id="1.10.555.10">
    <property type="entry name" value="Rho GTPase activation protein"/>
    <property type="match status" value="1"/>
</dbReference>
<evidence type="ECO:0000313" key="12">
    <source>
        <dbReference type="EMBL" id="EGG16863.1"/>
    </source>
</evidence>
<keyword evidence="13" id="KW-1185">Reference proteome</keyword>
<dbReference type="InterPro" id="IPR036412">
    <property type="entry name" value="HAD-like_sf"/>
</dbReference>
<evidence type="ECO:0000313" key="13">
    <source>
        <dbReference type="Proteomes" id="UP000007797"/>
    </source>
</evidence>
<dbReference type="PROSITE" id="PS50002">
    <property type="entry name" value="SH3"/>
    <property type="match status" value="1"/>
</dbReference>
<dbReference type="Proteomes" id="UP000007797">
    <property type="component" value="Unassembled WGS sequence"/>
</dbReference>
<protein>
    <submittedName>
        <fullName evidence="12">Pleckstrin domain-containing protein</fullName>
    </submittedName>
</protein>
<sequence>MTEKIVIFDIGGVLGSDMQYTFARDYVTKHDVSKLAAFEKSLVERWKRIRVDETYSDRDYWIDVLNDINVPVEPSLVDNLVIETKKELYSYESALKVAKQLYDQGFINCILSNHGKDWFQTIFNSNPIFKEAFPFDDLVVVSCFYHCHKPEQQFYECMWSQITKRFKGVSKSRVLFFDDKLANVEAMKQFGIESVQYTSRTDNADKILDSIDSMASSNNSSSTPTTGAGGGAGGNNASTYLNFGLKIGFPPGFTMKYKSMRFPDYNITVREAITFITQKQTISKPELYVLQISYLASTETVAPIVSLTPQSSTPLGTSLSSSSGPGSLSNSLGSNPTTPQASPMVSRNSAANTPGAGASVGGGGGKFERRTKWMDDNVKLSAYPLSAPEIILELKKKYQLIKVVERGVVQTLVVDVTRPLSDFMEFITCKFKLDQSGHDYRLFHNNIELSFSKDIRSLNVDTTYPIFVRDKNDPSLFNVVDDPSLYIGDRDYDDGSNLSLEVPASSLTNILKEGYLKKQNRKKSWNSRYFMLTDKFLFYYKTPNDTKASGIINYKEHIIRVSGPVKNGILELIPKETWAIASASVHTHPGSFLIRFENENEMASWNITPFNFEISIPPSSTGISKSKSATSSVGKMVFGAPVEKSIAPGSDVPLIITQTIDYIEKKAMDVVGIFRLSGSVLTIEQWKKQYDRGERPNLFEETDPHAISGLLKLYLRELPEPLLTFDRYDKFIAAQSMDDLPSRLKLIKHLVKSLPPVNYAVLNKLMAFVGRVATHSANNKMQIHNLSTVFGPNLIREKNSTATTNVQNLVEDTPIINALALSLIRDYPYIFGDKEIPEQKIFAKTLYDYAGSDDSNPGEDLLFAQGVTIRVTQRGSDGWWMGEYQGKIGRFPATYVDLLPISPSSSMLLRTKSNSNLSKKKKFMLEMENAKTKVQENDKLLAQLAERKEKLKLNVATLLHEQSAISQDREAQRVLQVIKIVKTNNPSISTIPQSVDTLASRQEDYRKSHEALADVKKTLQTEFDAFVNNPKVKLEKKERENLQQKVDVLAAKLDDSKKTRNQSITSNRTISEGLNDIKFTLVL</sequence>
<proteinExistence type="predicted"/>
<evidence type="ECO:0000256" key="2">
    <source>
        <dbReference type="ARBA" id="ARBA00022443"/>
    </source>
</evidence>
<dbReference type="InterPro" id="IPR001849">
    <property type="entry name" value="PH_domain"/>
</dbReference>